<keyword evidence="3" id="KW-1185">Reference proteome</keyword>
<sequence>MKALHVTDLHFNQVQMKWITANSSKADIICVTGDFIDSRYDCPTPISEQVTAISDWLIGLSRPVFICSGNHDELGNELDSSWLKQIEGIYADSSIVTIQSVTIGCAAYGTTDFNQFACCMLLLHHEPPAGLSVAIQTNRDFGSSYLTTAIKEGTLSPLWILSGHVHRPEKNAVRFRGCRISNPGANLKNDVPNHHWITI</sequence>
<dbReference type="EMBL" id="JAOTLW010000022">
    <property type="protein sequence ID" value="MDI5833441.1"/>
    <property type="molecule type" value="Genomic_DNA"/>
</dbReference>
<comment type="caution">
    <text evidence="2">The sequence shown here is derived from an EMBL/GenBank/DDBJ whole genome shotgun (WGS) entry which is preliminary data.</text>
</comment>
<reference evidence="2 3" key="1">
    <citation type="submission" date="2022-09" db="EMBL/GenBank/DDBJ databases">
        <title>The outer-membrane cytochrome OmcA is essential for infection of Shewanella oneidensis by a zebrafish-associated bacteriophage.</title>
        <authorList>
            <person name="Grenfell A.W."/>
            <person name="Intile P."/>
            <person name="Mcfarlane J."/>
            <person name="Leung D."/>
            <person name="Abdalla K."/>
            <person name="Wold M."/>
            <person name="Kees E."/>
            <person name="Gralnick J."/>
        </authorList>
    </citation>
    <scope>NUCLEOTIDE SEQUENCE [LARGE SCALE GENOMIC DNA]</scope>
    <source>
        <strain evidence="2 3">NF-5</strain>
    </source>
</reference>
<dbReference type="SUPFAM" id="SSF56300">
    <property type="entry name" value="Metallo-dependent phosphatases"/>
    <property type="match status" value="1"/>
</dbReference>
<dbReference type="CDD" id="cd00838">
    <property type="entry name" value="MPP_superfamily"/>
    <property type="match status" value="1"/>
</dbReference>
<dbReference type="Gene3D" id="3.60.21.10">
    <property type="match status" value="1"/>
</dbReference>
<dbReference type="Pfam" id="PF00149">
    <property type="entry name" value="Metallophos"/>
    <property type="match status" value="1"/>
</dbReference>
<gene>
    <name evidence="2" type="ORF">ODY93_17800</name>
</gene>
<proteinExistence type="predicted"/>
<evidence type="ECO:0000313" key="2">
    <source>
        <dbReference type="EMBL" id="MDI5833441.1"/>
    </source>
</evidence>
<name>A0ABT6UIU3_9GAMM</name>
<accession>A0ABT6UIU3</accession>
<dbReference type="InterPro" id="IPR004843">
    <property type="entry name" value="Calcineurin-like_PHP"/>
</dbReference>
<dbReference type="InterPro" id="IPR029052">
    <property type="entry name" value="Metallo-depent_PP-like"/>
</dbReference>
<evidence type="ECO:0000259" key="1">
    <source>
        <dbReference type="Pfam" id="PF00149"/>
    </source>
</evidence>
<protein>
    <submittedName>
        <fullName evidence="2">Metallophosphoesterase</fullName>
    </submittedName>
</protein>
<dbReference type="RefSeq" id="WP_282679915.1">
    <property type="nucleotide sequence ID" value="NZ_JAOTLW010000022.1"/>
</dbReference>
<organism evidence="2 3">
    <name type="scientific">Shewanella xiamenensis</name>
    <dbReference type="NCBI Taxonomy" id="332186"/>
    <lineage>
        <taxon>Bacteria</taxon>
        <taxon>Pseudomonadati</taxon>
        <taxon>Pseudomonadota</taxon>
        <taxon>Gammaproteobacteria</taxon>
        <taxon>Alteromonadales</taxon>
        <taxon>Shewanellaceae</taxon>
        <taxon>Shewanella</taxon>
    </lineage>
</organism>
<dbReference type="Proteomes" id="UP001159075">
    <property type="component" value="Unassembled WGS sequence"/>
</dbReference>
<feature type="domain" description="Calcineurin-like phosphoesterase" evidence="1">
    <location>
        <begin position="1"/>
        <end position="168"/>
    </location>
</feature>
<evidence type="ECO:0000313" key="3">
    <source>
        <dbReference type="Proteomes" id="UP001159075"/>
    </source>
</evidence>